<dbReference type="KEGG" id="sals:SLNWT_7042"/>
<feature type="binding site" evidence="11">
    <location>
        <begin position="36"/>
        <end position="43"/>
    </location>
    <ligand>
        <name>ATP</name>
        <dbReference type="ChEBI" id="CHEBI:30616"/>
    </ligand>
</feature>
<evidence type="ECO:0000256" key="2">
    <source>
        <dbReference type="ARBA" id="ARBA00022741"/>
    </source>
</evidence>
<evidence type="ECO:0000313" key="13">
    <source>
        <dbReference type="EMBL" id="AJE87418.1"/>
    </source>
</evidence>
<dbReference type="PROSITE" id="PS51198">
    <property type="entry name" value="UVRD_HELICASE_ATP_BIND"/>
    <property type="match status" value="1"/>
</dbReference>
<dbReference type="InterPro" id="IPR014016">
    <property type="entry name" value="UvrD-like_ATP-bd"/>
</dbReference>
<organism evidence="13 14">
    <name type="scientific">Streptomyces albus (strain ATCC 21838 / DSM 41398 / FERM P-419 / JCM 4703 / NBRC 107858)</name>
    <dbReference type="NCBI Taxonomy" id="1081613"/>
    <lineage>
        <taxon>Bacteria</taxon>
        <taxon>Bacillati</taxon>
        <taxon>Actinomycetota</taxon>
        <taxon>Actinomycetes</taxon>
        <taxon>Kitasatosporales</taxon>
        <taxon>Streptomycetaceae</taxon>
        <taxon>Streptomyces</taxon>
    </lineage>
</organism>
<reference evidence="13 14" key="1">
    <citation type="submission" date="2015-01" db="EMBL/GenBank/DDBJ databases">
        <title>Enhanced salinomycin production by adjusting the supply of polyketide extender units in Streptomyce albus DSM 41398.</title>
        <authorList>
            <person name="Lu C."/>
        </authorList>
    </citation>
    <scope>NUCLEOTIDE SEQUENCE [LARGE SCALE GENOMIC DNA]</scope>
    <source>
        <strain evidence="14">ATCC 21838 / DSM 41398 / FERM P-419 / JCM 4703 / NBRC 107858</strain>
    </source>
</reference>
<evidence type="ECO:0000256" key="11">
    <source>
        <dbReference type="PROSITE-ProRule" id="PRU00560"/>
    </source>
</evidence>
<dbReference type="AlphaFoldDB" id="A0A0B5EX81"/>
<dbReference type="InterPro" id="IPR014017">
    <property type="entry name" value="DNA_helicase_UvrD-like_C"/>
</dbReference>
<dbReference type="Pfam" id="PF13361">
    <property type="entry name" value="UvrD_C"/>
    <property type="match status" value="1"/>
</dbReference>
<evidence type="ECO:0000256" key="8">
    <source>
        <dbReference type="ARBA" id="ARBA00034617"/>
    </source>
</evidence>
<dbReference type="InterPro" id="IPR000212">
    <property type="entry name" value="DNA_helicase_UvrD/REP"/>
</dbReference>
<sequence>MTKDLRVRPVLAREILALNEDQQQAVTHDGDLVVLAGPGSGKTRTLVARVGYLLETAKSSSRGVAAITYTNHAAREISERLARLGISASGRLTAGTLHSWCLSNILRPYSTLVGRCHPNRLTVLDDKSKEWVNLLEECFERAGVMLIAKYEIPAFTKARRRLAVGDAGEPGDPMVDAVRIFENEMSDRGFIDFDLMVSSSLSLLVENPRVAQLVAAKYPYIVVDEYQDLGPVLHGLVTFLNEAAGIQVSAFGDPDQTVMGFTGADPRYLNELTEKFHPVTLKVNYRSGRAIIAASHAVLGEKRDHRAREDREDHGVIEPIEVRSGLRRHSQIVVQKISELTASGVPAHEIAVLYPRKGPLLTSLLREFSVGSVDYIHERDGLLPSGPVADFIRACAARVVSGYQPSIGRESSADAVQTVGELAATYRALRRDGGLEDIPHRFVSKRIASLVRLNSSREIPATLEWLDGLVENLELSRLAQASPRRLDINSIEDFKECCIDNALTLVDISAGELRTGKVALTTYHSAKGREWQVVILPGLVDGIMPSRFWDRKRKLFPEPPPGRLKQDRLTFYVGLTRAKSAAILLYGDHWETDWGGRNTLGVSRFARDVLTQLSASGDSLSPPR</sequence>
<dbReference type="SUPFAM" id="SSF52540">
    <property type="entry name" value="P-loop containing nucleoside triphosphate hydrolases"/>
    <property type="match status" value="1"/>
</dbReference>
<keyword evidence="3 11" id="KW-0378">Hydrolase</keyword>
<accession>A0A0B5EX81</accession>
<evidence type="ECO:0000256" key="6">
    <source>
        <dbReference type="ARBA" id="ARBA00023125"/>
    </source>
</evidence>
<name>A0A0B5EX81_STRA4</name>
<comment type="catalytic activity">
    <reaction evidence="10">
        <text>ATP + H2O = ADP + phosphate + H(+)</text>
        <dbReference type="Rhea" id="RHEA:13065"/>
        <dbReference type="ChEBI" id="CHEBI:15377"/>
        <dbReference type="ChEBI" id="CHEBI:15378"/>
        <dbReference type="ChEBI" id="CHEBI:30616"/>
        <dbReference type="ChEBI" id="CHEBI:43474"/>
        <dbReference type="ChEBI" id="CHEBI:456216"/>
        <dbReference type="EC" id="5.6.2.4"/>
    </reaction>
</comment>
<comment type="catalytic activity">
    <reaction evidence="8">
        <text>Couples ATP hydrolysis with the unwinding of duplex DNA by translocating in the 3'-5' direction.</text>
        <dbReference type="EC" id="5.6.2.4"/>
    </reaction>
</comment>
<dbReference type="Proteomes" id="UP000031523">
    <property type="component" value="Chromosome"/>
</dbReference>
<keyword evidence="5 11" id="KW-0067">ATP-binding</keyword>
<protein>
    <recommendedName>
        <fullName evidence="9">DNA 3'-5' helicase</fullName>
        <ecNumber evidence="9">5.6.2.4</ecNumber>
    </recommendedName>
</protein>
<keyword evidence="7" id="KW-0413">Isomerase</keyword>
<evidence type="ECO:0000256" key="1">
    <source>
        <dbReference type="ARBA" id="ARBA00009922"/>
    </source>
</evidence>
<feature type="domain" description="UvrD-like helicase ATP-binding" evidence="12">
    <location>
        <begin position="15"/>
        <end position="288"/>
    </location>
</feature>
<evidence type="ECO:0000256" key="3">
    <source>
        <dbReference type="ARBA" id="ARBA00022801"/>
    </source>
</evidence>
<dbReference type="CDD" id="cd17932">
    <property type="entry name" value="DEXQc_UvrD"/>
    <property type="match status" value="1"/>
</dbReference>
<evidence type="ECO:0000256" key="7">
    <source>
        <dbReference type="ARBA" id="ARBA00023235"/>
    </source>
</evidence>
<dbReference type="GO" id="GO:0005524">
    <property type="term" value="F:ATP binding"/>
    <property type="evidence" value="ECO:0007669"/>
    <property type="project" value="UniProtKB-UniRule"/>
</dbReference>
<comment type="similarity">
    <text evidence="1">Belongs to the helicase family. UvrD subfamily.</text>
</comment>
<gene>
    <name evidence="13" type="ORF">SLNWT_7042</name>
</gene>
<evidence type="ECO:0000259" key="12">
    <source>
        <dbReference type="PROSITE" id="PS51198"/>
    </source>
</evidence>
<evidence type="ECO:0000256" key="10">
    <source>
        <dbReference type="ARBA" id="ARBA00048988"/>
    </source>
</evidence>
<keyword evidence="2 11" id="KW-0547">Nucleotide-binding</keyword>
<dbReference type="InterPro" id="IPR027417">
    <property type="entry name" value="P-loop_NTPase"/>
</dbReference>
<dbReference type="PANTHER" id="PTHR11070:SF2">
    <property type="entry name" value="ATP-DEPENDENT DNA HELICASE SRS2"/>
    <property type="match status" value="1"/>
</dbReference>
<dbReference type="PANTHER" id="PTHR11070">
    <property type="entry name" value="UVRD / RECB / PCRA DNA HELICASE FAMILY MEMBER"/>
    <property type="match status" value="1"/>
</dbReference>
<dbReference type="InterPro" id="IPR013986">
    <property type="entry name" value="DExx_box_DNA_helicase_dom_sf"/>
</dbReference>
<evidence type="ECO:0000256" key="4">
    <source>
        <dbReference type="ARBA" id="ARBA00022806"/>
    </source>
</evidence>
<evidence type="ECO:0000256" key="5">
    <source>
        <dbReference type="ARBA" id="ARBA00022840"/>
    </source>
</evidence>
<dbReference type="Pfam" id="PF00580">
    <property type="entry name" value="UvrD-helicase"/>
    <property type="match status" value="1"/>
</dbReference>
<dbReference type="EMBL" id="CP010519">
    <property type="protein sequence ID" value="AJE87418.1"/>
    <property type="molecule type" value="Genomic_DNA"/>
</dbReference>
<keyword evidence="4 11" id="KW-0347">Helicase</keyword>
<dbReference type="GO" id="GO:0016887">
    <property type="term" value="F:ATP hydrolysis activity"/>
    <property type="evidence" value="ECO:0007669"/>
    <property type="project" value="RHEA"/>
</dbReference>
<keyword evidence="6" id="KW-0238">DNA-binding</keyword>
<proteinExistence type="inferred from homology"/>
<dbReference type="GO" id="GO:0043138">
    <property type="term" value="F:3'-5' DNA helicase activity"/>
    <property type="evidence" value="ECO:0007669"/>
    <property type="project" value="UniProtKB-EC"/>
</dbReference>
<dbReference type="Gene3D" id="1.10.10.160">
    <property type="match status" value="1"/>
</dbReference>
<dbReference type="Gene3D" id="3.40.50.300">
    <property type="entry name" value="P-loop containing nucleotide triphosphate hydrolases"/>
    <property type="match status" value="3"/>
</dbReference>
<evidence type="ECO:0000313" key="14">
    <source>
        <dbReference type="Proteomes" id="UP000031523"/>
    </source>
</evidence>
<dbReference type="GO" id="GO:0003677">
    <property type="term" value="F:DNA binding"/>
    <property type="evidence" value="ECO:0007669"/>
    <property type="project" value="UniProtKB-KW"/>
</dbReference>
<dbReference type="GO" id="GO:0000725">
    <property type="term" value="P:recombinational repair"/>
    <property type="evidence" value="ECO:0007669"/>
    <property type="project" value="TreeGrafter"/>
</dbReference>
<dbReference type="Gene3D" id="1.10.486.10">
    <property type="entry name" value="PCRA, domain 4"/>
    <property type="match status" value="1"/>
</dbReference>
<evidence type="ECO:0000256" key="9">
    <source>
        <dbReference type="ARBA" id="ARBA00034808"/>
    </source>
</evidence>
<keyword evidence="14" id="KW-1185">Reference proteome</keyword>
<dbReference type="EC" id="5.6.2.4" evidence="9"/>